<dbReference type="InterPro" id="IPR000477">
    <property type="entry name" value="RT_dom"/>
</dbReference>
<evidence type="ECO:0000313" key="2">
    <source>
        <dbReference type="EMBL" id="CAC5382957.1"/>
    </source>
</evidence>
<dbReference type="AlphaFoldDB" id="A0A6J8BKY1"/>
<organism evidence="2 3">
    <name type="scientific">Mytilus coruscus</name>
    <name type="common">Sea mussel</name>
    <dbReference type="NCBI Taxonomy" id="42192"/>
    <lineage>
        <taxon>Eukaryota</taxon>
        <taxon>Metazoa</taxon>
        <taxon>Spiralia</taxon>
        <taxon>Lophotrochozoa</taxon>
        <taxon>Mollusca</taxon>
        <taxon>Bivalvia</taxon>
        <taxon>Autobranchia</taxon>
        <taxon>Pteriomorphia</taxon>
        <taxon>Mytilida</taxon>
        <taxon>Mytiloidea</taxon>
        <taxon>Mytilidae</taxon>
        <taxon>Mytilinae</taxon>
        <taxon>Mytilus</taxon>
    </lineage>
</organism>
<name>A0A6J8BKY1_MYTCO</name>
<keyword evidence="3" id="KW-1185">Reference proteome</keyword>
<sequence>MDPLLETISAEKDGFKWDSSGLQLESLCYADDNALLTEDPAEMQGNLNIVEEFCQTTGMRLNVKKSAGFNIKPGSKNSYVINDFKPKWVVDNQKLPLVNPSEGNKYLGVKVSSWTGCIKKDLLTKLETWCDRIGKSILKPRQKLAILQSYALARVAYHLSQVDHPKQN</sequence>
<dbReference type="Proteomes" id="UP000507470">
    <property type="component" value="Unassembled WGS sequence"/>
</dbReference>
<evidence type="ECO:0000259" key="1">
    <source>
        <dbReference type="Pfam" id="PF00078"/>
    </source>
</evidence>
<gene>
    <name evidence="2" type="ORF">MCOR_18745</name>
</gene>
<dbReference type="InterPro" id="IPR043502">
    <property type="entry name" value="DNA/RNA_pol_sf"/>
</dbReference>
<dbReference type="OrthoDB" id="9902985at2759"/>
<dbReference type="EMBL" id="CACVKT020003300">
    <property type="protein sequence ID" value="CAC5382957.1"/>
    <property type="molecule type" value="Genomic_DNA"/>
</dbReference>
<protein>
    <recommendedName>
        <fullName evidence="1">Reverse transcriptase domain-containing protein</fullName>
    </recommendedName>
</protein>
<evidence type="ECO:0000313" key="3">
    <source>
        <dbReference type="Proteomes" id="UP000507470"/>
    </source>
</evidence>
<proteinExistence type="predicted"/>
<reference evidence="2 3" key="1">
    <citation type="submission" date="2020-06" db="EMBL/GenBank/DDBJ databases">
        <authorList>
            <person name="Li R."/>
            <person name="Bekaert M."/>
        </authorList>
    </citation>
    <scope>NUCLEOTIDE SEQUENCE [LARGE SCALE GENOMIC DNA]</scope>
    <source>
        <strain evidence="3">wild</strain>
    </source>
</reference>
<dbReference type="Pfam" id="PF00078">
    <property type="entry name" value="RVT_1"/>
    <property type="match status" value="1"/>
</dbReference>
<dbReference type="SUPFAM" id="SSF56672">
    <property type="entry name" value="DNA/RNA polymerases"/>
    <property type="match status" value="1"/>
</dbReference>
<feature type="domain" description="Reverse transcriptase" evidence="1">
    <location>
        <begin position="2"/>
        <end position="110"/>
    </location>
</feature>
<accession>A0A6J8BKY1</accession>